<feature type="region of interest" description="Disordered" evidence="1">
    <location>
        <begin position="1"/>
        <end position="21"/>
    </location>
</feature>
<reference evidence="3" key="1">
    <citation type="submission" date="2023-07" db="EMBL/GenBank/DDBJ databases">
        <title>30 novel species of actinomycetes from the DSMZ collection.</title>
        <authorList>
            <person name="Nouioui I."/>
        </authorList>
    </citation>
    <scope>NUCLEOTIDE SEQUENCE [LARGE SCALE GENOMIC DNA]</scope>
    <source>
        <strain evidence="3">DSM 45834</strain>
    </source>
</reference>
<keyword evidence="3" id="KW-1185">Reference proteome</keyword>
<evidence type="ECO:0000256" key="1">
    <source>
        <dbReference type="SAM" id="MobiDB-lite"/>
    </source>
</evidence>
<gene>
    <name evidence="2" type="ORF">RM445_09350</name>
</gene>
<feature type="compositionally biased region" description="Basic and acidic residues" evidence="1">
    <location>
        <begin position="7"/>
        <end position="17"/>
    </location>
</feature>
<proteinExistence type="predicted"/>
<organism evidence="2 3">
    <name type="scientific">Pseudonocardia charpentierae</name>
    <dbReference type="NCBI Taxonomy" id="3075545"/>
    <lineage>
        <taxon>Bacteria</taxon>
        <taxon>Bacillati</taxon>
        <taxon>Actinomycetota</taxon>
        <taxon>Actinomycetes</taxon>
        <taxon>Pseudonocardiales</taxon>
        <taxon>Pseudonocardiaceae</taxon>
        <taxon>Pseudonocardia</taxon>
    </lineage>
</organism>
<dbReference type="EMBL" id="JAVREJ010000004">
    <property type="protein sequence ID" value="MDT0349726.1"/>
    <property type="molecule type" value="Genomic_DNA"/>
</dbReference>
<evidence type="ECO:0000313" key="2">
    <source>
        <dbReference type="EMBL" id="MDT0349726.1"/>
    </source>
</evidence>
<dbReference type="RefSeq" id="WP_311555736.1">
    <property type="nucleotide sequence ID" value="NZ_JAVREJ010000004.1"/>
</dbReference>
<sequence length="87" mass="9620">MSAPKTRPTDADGRELDWPVTGFSPRKTATTIYLMDGFEERLDLLARLGPHSTGKSCLYLKRLSDVDLDVLTALIAEPERHMTGESG</sequence>
<comment type="caution">
    <text evidence="2">The sequence shown here is derived from an EMBL/GenBank/DDBJ whole genome shotgun (WGS) entry which is preliminary data.</text>
</comment>
<evidence type="ECO:0000313" key="3">
    <source>
        <dbReference type="Proteomes" id="UP001183202"/>
    </source>
</evidence>
<name>A0ABU2N7L2_9PSEU</name>
<accession>A0ABU2N7L2</accession>
<dbReference type="Proteomes" id="UP001183202">
    <property type="component" value="Unassembled WGS sequence"/>
</dbReference>
<protein>
    <submittedName>
        <fullName evidence="2">DUF1801 domain-containing protein</fullName>
    </submittedName>
</protein>